<dbReference type="GO" id="GO:0000155">
    <property type="term" value="F:phosphorelay sensor kinase activity"/>
    <property type="evidence" value="ECO:0007669"/>
    <property type="project" value="InterPro"/>
</dbReference>
<feature type="domain" description="Histidine kinase" evidence="15">
    <location>
        <begin position="418"/>
        <end position="636"/>
    </location>
</feature>
<evidence type="ECO:0000256" key="10">
    <source>
        <dbReference type="ARBA" id="ARBA00022840"/>
    </source>
</evidence>
<dbReference type="InterPro" id="IPR036097">
    <property type="entry name" value="HisK_dim/P_sf"/>
</dbReference>
<evidence type="ECO:0000313" key="16">
    <source>
        <dbReference type="EMBL" id="RXK15624.1"/>
    </source>
</evidence>
<dbReference type="SUPFAM" id="SSF47384">
    <property type="entry name" value="Homodimeric domain of signal transducing histidine kinase"/>
    <property type="match status" value="1"/>
</dbReference>
<sequence length="636" mass="74598">MVMSESKVEKRLLLIIKYAMPLATIIVSIIFTLFIVFNNIKEFKKESQNLKEVFIKTQKALVKSEVDRVFEQIDLENKKITLTLKNNIKRRVNEAYNISLNIYNEHKNTHTNEEIIKLIKDSLRKVNFNENRGYYFINDLNGYSVLYPPNKKIEGKNFYNIQDLNGFYTVRESIKLVKEQKEGFIEYSWKKPEDNKNFYKKISYIKLFEPLNLYIGTGEYLEDFKEKVKKEVILELQNLKYGLNGFVFLVDYNGVYLSHSKKEYVGKNRINLKDKNGIYITKEIINTAKKGDGFVKYISTVMPETNMPALKTTYIRGYKDWQLAIASGFYNEKIQEVIKEKEINLDKKNKEYIFKLISISLLITIILFISSLYVSTYLEKYFLKYKRKIYQEMEKNKQKDILLAHQTKMVAMGEMLENIAHQWRQPLSIITTSASGMQLNKELGFLTDESQNESIEVILSNAKHLSQTIDDFRDFLSNKKTKKEFDLSDAYYKTLKLINSKLKANEVEIINDIEEIKIESYENELIQVFMNLLNNSLDAFKIKNIQEKVISFSIYKEDDFAIIEYRDNAGGIEDSVISRIFEPYFTTKHKYNGTGIGLYMSQQIIIKQFNGDIKVENIKEKAQNIGVVFTIKIPIK</sequence>
<reference evidence="16 17" key="1">
    <citation type="submission" date="2017-09" db="EMBL/GenBank/DDBJ databases">
        <title>Genomics of the genus Arcobacter.</title>
        <authorList>
            <person name="Perez-Cataluna A."/>
            <person name="Figueras M.J."/>
            <person name="Salas-Masso N."/>
        </authorList>
    </citation>
    <scope>NUCLEOTIDE SEQUENCE [LARGE SCALE GENOMIC DNA]</scope>
    <source>
        <strain evidence="16 17">CECT 7386</strain>
    </source>
</reference>
<proteinExistence type="predicted"/>
<dbReference type="InterPro" id="IPR003661">
    <property type="entry name" value="HisK_dim/P_dom"/>
</dbReference>
<dbReference type="Gene3D" id="1.10.287.130">
    <property type="match status" value="1"/>
</dbReference>
<evidence type="ECO:0000256" key="14">
    <source>
        <dbReference type="SAM" id="Phobius"/>
    </source>
</evidence>
<comment type="caution">
    <text evidence="16">The sequence shown here is derived from an EMBL/GenBank/DDBJ whole genome shotgun (WGS) entry which is preliminary data.</text>
</comment>
<dbReference type="Gene3D" id="3.30.565.10">
    <property type="entry name" value="Histidine kinase-like ATPase, C-terminal domain"/>
    <property type="match status" value="1"/>
</dbReference>
<keyword evidence="4" id="KW-1003">Cell membrane</keyword>
<evidence type="ECO:0000313" key="17">
    <source>
        <dbReference type="Proteomes" id="UP000290092"/>
    </source>
</evidence>
<dbReference type="Pfam" id="PF02518">
    <property type="entry name" value="HATPase_c"/>
    <property type="match status" value="1"/>
</dbReference>
<dbReference type="CDD" id="cd00082">
    <property type="entry name" value="HisKA"/>
    <property type="match status" value="1"/>
</dbReference>
<evidence type="ECO:0000256" key="8">
    <source>
        <dbReference type="ARBA" id="ARBA00022741"/>
    </source>
</evidence>
<comment type="catalytic activity">
    <reaction evidence="1">
        <text>ATP + protein L-histidine = ADP + protein N-phospho-L-histidine.</text>
        <dbReference type="EC" id="2.7.13.3"/>
    </reaction>
</comment>
<feature type="transmembrane region" description="Helical" evidence="14">
    <location>
        <begin position="352"/>
        <end position="378"/>
    </location>
</feature>
<keyword evidence="6" id="KW-0808">Transferase</keyword>
<evidence type="ECO:0000256" key="9">
    <source>
        <dbReference type="ARBA" id="ARBA00022777"/>
    </source>
</evidence>
<keyword evidence="17" id="KW-1185">Reference proteome</keyword>
<dbReference type="SMART" id="SM01049">
    <property type="entry name" value="Cache_2"/>
    <property type="match status" value="2"/>
</dbReference>
<keyword evidence="12" id="KW-0902">Two-component regulatory system</keyword>
<dbReference type="PANTHER" id="PTHR43065:SF10">
    <property type="entry name" value="PEROXIDE STRESS-ACTIVATED HISTIDINE KINASE MAK3"/>
    <property type="match status" value="1"/>
</dbReference>
<evidence type="ECO:0000259" key="15">
    <source>
        <dbReference type="PROSITE" id="PS50109"/>
    </source>
</evidence>
<dbReference type="InterPro" id="IPR003594">
    <property type="entry name" value="HATPase_dom"/>
</dbReference>
<evidence type="ECO:0000256" key="13">
    <source>
        <dbReference type="ARBA" id="ARBA00023136"/>
    </source>
</evidence>
<dbReference type="PRINTS" id="PR00344">
    <property type="entry name" value="BCTRLSENSOR"/>
</dbReference>
<evidence type="ECO:0000256" key="5">
    <source>
        <dbReference type="ARBA" id="ARBA00022553"/>
    </source>
</evidence>
<dbReference type="GO" id="GO:0005886">
    <property type="term" value="C:plasma membrane"/>
    <property type="evidence" value="ECO:0007669"/>
    <property type="project" value="UniProtKB-SubCell"/>
</dbReference>
<dbReference type="AlphaFoldDB" id="A0AAX2AF24"/>
<keyword evidence="7 14" id="KW-0812">Transmembrane</keyword>
<organism evidence="16 17">
    <name type="scientific">Malaciobacter mytili LMG 24559</name>
    <dbReference type="NCBI Taxonomy" id="1032238"/>
    <lineage>
        <taxon>Bacteria</taxon>
        <taxon>Pseudomonadati</taxon>
        <taxon>Campylobacterota</taxon>
        <taxon>Epsilonproteobacteria</taxon>
        <taxon>Campylobacterales</taxon>
        <taxon>Arcobacteraceae</taxon>
        <taxon>Malaciobacter</taxon>
    </lineage>
</organism>
<dbReference type="EMBL" id="NXID01000024">
    <property type="protein sequence ID" value="RXK15624.1"/>
    <property type="molecule type" value="Genomic_DNA"/>
</dbReference>
<dbReference type="InterPro" id="IPR004358">
    <property type="entry name" value="Sig_transdc_His_kin-like_C"/>
</dbReference>
<evidence type="ECO:0000256" key="6">
    <source>
        <dbReference type="ARBA" id="ARBA00022679"/>
    </source>
</evidence>
<dbReference type="Proteomes" id="UP000290092">
    <property type="component" value="Unassembled WGS sequence"/>
</dbReference>
<evidence type="ECO:0000256" key="3">
    <source>
        <dbReference type="ARBA" id="ARBA00012438"/>
    </source>
</evidence>
<gene>
    <name evidence="16" type="ORF">CP985_07645</name>
</gene>
<evidence type="ECO:0000256" key="11">
    <source>
        <dbReference type="ARBA" id="ARBA00022989"/>
    </source>
</evidence>
<evidence type="ECO:0000256" key="4">
    <source>
        <dbReference type="ARBA" id="ARBA00022475"/>
    </source>
</evidence>
<feature type="transmembrane region" description="Helical" evidence="14">
    <location>
        <begin position="12"/>
        <end position="37"/>
    </location>
</feature>
<evidence type="ECO:0000256" key="12">
    <source>
        <dbReference type="ARBA" id="ARBA00023012"/>
    </source>
</evidence>
<dbReference type="SMART" id="SM00387">
    <property type="entry name" value="HATPase_c"/>
    <property type="match status" value="1"/>
</dbReference>
<dbReference type="GO" id="GO:0005524">
    <property type="term" value="F:ATP binding"/>
    <property type="evidence" value="ECO:0007669"/>
    <property type="project" value="UniProtKB-KW"/>
</dbReference>
<comment type="subcellular location">
    <subcellularLocation>
        <location evidence="2">Cell membrane</location>
        <topology evidence="2">Multi-pass membrane protein</topology>
    </subcellularLocation>
</comment>
<evidence type="ECO:0000256" key="7">
    <source>
        <dbReference type="ARBA" id="ARBA00022692"/>
    </source>
</evidence>
<dbReference type="SUPFAM" id="SSF55874">
    <property type="entry name" value="ATPase domain of HSP90 chaperone/DNA topoisomerase II/histidine kinase"/>
    <property type="match status" value="1"/>
</dbReference>
<evidence type="ECO:0000256" key="2">
    <source>
        <dbReference type="ARBA" id="ARBA00004651"/>
    </source>
</evidence>
<dbReference type="Pfam" id="PF00512">
    <property type="entry name" value="HisKA"/>
    <property type="match status" value="1"/>
</dbReference>
<dbReference type="PROSITE" id="PS50109">
    <property type="entry name" value="HIS_KIN"/>
    <property type="match status" value="1"/>
</dbReference>
<dbReference type="EC" id="2.7.13.3" evidence="3"/>
<name>A0AAX2AF24_9BACT</name>
<dbReference type="InterPro" id="IPR033480">
    <property type="entry name" value="sCache_2"/>
</dbReference>
<dbReference type="InterPro" id="IPR005467">
    <property type="entry name" value="His_kinase_dom"/>
</dbReference>
<keyword evidence="11 14" id="KW-1133">Transmembrane helix</keyword>
<keyword evidence="5" id="KW-0597">Phosphoprotein</keyword>
<keyword evidence="13 14" id="KW-0472">Membrane</keyword>
<keyword evidence="9 16" id="KW-0418">Kinase</keyword>
<dbReference type="Pfam" id="PF08269">
    <property type="entry name" value="dCache_2"/>
    <property type="match status" value="1"/>
</dbReference>
<dbReference type="InterPro" id="IPR036890">
    <property type="entry name" value="HATPase_C_sf"/>
</dbReference>
<dbReference type="SMART" id="SM00388">
    <property type="entry name" value="HisKA"/>
    <property type="match status" value="1"/>
</dbReference>
<accession>A0AAX2AF24</accession>
<dbReference type="PANTHER" id="PTHR43065">
    <property type="entry name" value="SENSOR HISTIDINE KINASE"/>
    <property type="match status" value="1"/>
</dbReference>
<evidence type="ECO:0000256" key="1">
    <source>
        <dbReference type="ARBA" id="ARBA00000085"/>
    </source>
</evidence>
<keyword evidence="8" id="KW-0547">Nucleotide-binding</keyword>
<keyword evidence="10" id="KW-0067">ATP-binding</keyword>
<protein>
    <recommendedName>
        <fullName evidence="3">histidine kinase</fullName>
        <ecNumber evidence="3">2.7.13.3</ecNumber>
    </recommendedName>
</protein>
<dbReference type="InterPro" id="IPR004010">
    <property type="entry name" value="Double_Cache_2"/>
</dbReference>
<dbReference type="Gene3D" id="3.30.450.20">
    <property type="entry name" value="PAS domain"/>
    <property type="match status" value="2"/>
</dbReference>